<proteinExistence type="predicted"/>
<reference evidence="1 2" key="1">
    <citation type="journal article" date="2016" name="Nat. Commun.">
        <title>Thousands of microbial genomes shed light on interconnected biogeochemical processes in an aquifer system.</title>
        <authorList>
            <person name="Anantharaman K."/>
            <person name="Brown C.T."/>
            <person name="Hug L.A."/>
            <person name="Sharon I."/>
            <person name="Castelle C.J."/>
            <person name="Probst A.J."/>
            <person name="Thomas B.C."/>
            <person name="Singh A."/>
            <person name="Wilkins M.J."/>
            <person name="Karaoz U."/>
            <person name="Brodie E.L."/>
            <person name="Williams K.H."/>
            <person name="Hubbard S.S."/>
            <person name="Banfield J.F."/>
        </authorList>
    </citation>
    <scope>NUCLEOTIDE SEQUENCE [LARGE SCALE GENOMIC DNA]</scope>
</reference>
<sequence>MAKYVDGFVLVVPKNKLSVYRKMAKDGKKMWKKYGALDYKECMGDDLKTKSMGGMKPRSFVEMAKAKKNETVWFSFIVYKSKKHRDQVNAKVMKQMEKEAEKYGDMKMPFDMKRMAYGGFKVEVDK</sequence>
<dbReference type="InterPro" id="IPR009874">
    <property type="entry name" value="DUF1428"/>
</dbReference>
<comment type="caution">
    <text evidence="1">The sequence shown here is derived from an EMBL/GenBank/DDBJ whole genome shotgun (WGS) entry which is preliminary data.</text>
</comment>
<dbReference type="Pfam" id="PF07237">
    <property type="entry name" value="DUF1428"/>
    <property type="match status" value="1"/>
</dbReference>
<dbReference type="PIRSF" id="PIRSF007028">
    <property type="entry name" value="UCP007028"/>
    <property type="match status" value="1"/>
</dbReference>
<dbReference type="InterPro" id="IPR011008">
    <property type="entry name" value="Dimeric_a/b-barrel"/>
</dbReference>
<evidence type="ECO:0000313" key="1">
    <source>
        <dbReference type="EMBL" id="OGC84878.1"/>
    </source>
</evidence>
<protein>
    <submittedName>
        <fullName evidence="1">RNA signal recognition particle</fullName>
    </submittedName>
</protein>
<dbReference type="SUPFAM" id="SSF54909">
    <property type="entry name" value="Dimeric alpha+beta barrel"/>
    <property type="match status" value="1"/>
</dbReference>
<organism evidence="1 2">
    <name type="scientific">Candidatus Adlerbacteria bacterium RIFCSPHIGHO2_12_FULL_53_18</name>
    <dbReference type="NCBI Taxonomy" id="1797242"/>
    <lineage>
        <taxon>Bacteria</taxon>
        <taxon>Candidatus Adleribacteriota</taxon>
    </lineage>
</organism>
<dbReference type="Proteomes" id="UP000178091">
    <property type="component" value="Unassembled WGS sequence"/>
</dbReference>
<dbReference type="EMBL" id="MEWW01000008">
    <property type="protein sequence ID" value="OGC84878.1"/>
    <property type="molecule type" value="Genomic_DNA"/>
</dbReference>
<evidence type="ECO:0000313" key="2">
    <source>
        <dbReference type="Proteomes" id="UP000178091"/>
    </source>
</evidence>
<name>A0A1F4XTF4_9BACT</name>
<dbReference type="AlphaFoldDB" id="A0A1F4XTF4"/>
<accession>A0A1F4XTF4</accession>
<dbReference type="Gene3D" id="3.30.70.100">
    <property type="match status" value="1"/>
</dbReference>
<gene>
    <name evidence="1" type="ORF">A3F55_00135</name>
</gene>